<proteinExistence type="predicted"/>
<name>A0AA37RWL3_9GAMM</name>
<dbReference type="InterPro" id="IPR051450">
    <property type="entry name" value="Gfo/Idh/MocA_Oxidoreductases"/>
</dbReference>
<dbReference type="Gene3D" id="3.30.360.10">
    <property type="entry name" value="Dihydrodipicolinate Reductase, domain 2"/>
    <property type="match status" value="1"/>
</dbReference>
<evidence type="ECO:0000313" key="5">
    <source>
        <dbReference type="Proteomes" id="UP001161422"/>
    </source>
</evidence>
<dbReference type="RefSeq" id="WP_095504059.1">
    <property type="nucleotide sequence ID" value="NZ_BSNC01000005.1"/>
</dbReference>
<evidence type="ECO:0000256" key="1">
    <source>
        <dbReference type="ARBA" id="ARBA00022729"/>
    </source>
</evidence>
<evidence type="ECO:0000259" key="2">
    <source>
        <dbReference type="Pfam" id="PF01408"/>
    </source>
</evidence>
<gene>
    <name evidence="4" type="ORF">GCM10007895_20470</name>
</gene>
<dbReference type="InterPro" id="IPR000683">
    <property type="entry name" value="Gfo/Idh/MocA-like_OxRdtase_N"/>
</dbReference>
<dbReference type="Gene3D" id="3.40.50.720">
    <property type="entry name" value="NAD(P)-binding Rossmann-like Domain"/>
    <property type="match status" value="1"/>
</dbReference>
<dbReference type="InterPro" id="IPR036291">
    <property type="entry name" value="NAD(P)-bd_dom_sf"/>
</dbReference>
<dbReference type="EMBL" id="BSNC01000005">
    <property type="protein sequence ID" value="GLP96741.1"/>
    <property type="molecule type" value="Genomic_DNA"/>
</dbReference>
<dbReference type="PANTHER" id="PTHR43377:SF1">
    <property type="entry name" value="BILIVERDIN REDUCTASE A"/>
    <property type="match status" value="1"/>
</dbReference>
<keyword evidence="1" id="KW-0732">Signal</keyword>
<keyword evidence="5" id="KW-1185">Reference proteome</keyword>
<feature type="domain" description="Gfo/Idh/MocA-like oxidoreductase N-terminal" evidence="2">
    <location>
        <begin position="8"/>
        <end position="124"/>
    </location>
</feature>
<dbReference type="PANTHER" id="PTHR43377">
    <property type="entry name" value="BILIVERDIN REDUCTASE A"/>
    <property type="match status" value="1"/>
</dbReference>
<dbReference type="Pfam" id="PF01408">
    <property type="entry name" value="GFO_IDH_MocA"/>
    <property type="match status" value="1"/>
</dbReference>
<reference evidence="4" key="1">
    <citation type="journal article" date="2014" name="Int. J. Syst. Evol. Microbiol.">
        <title>Complete genome sequence of Corynebacterium casei LMG S-19264T (=DSM 44701T), isolated from a smear-ripened cheese.</title>
        <authorList>
            <consortium name="US DOE Joint Genome Institute (JGI-PGF)"/>
            <person name="Walter F."/>
            <person name="Albersmeier A."/>
            <person name="Kalinowski J."/>
            <person name="Ruckert C."/>
        </authorList>
    </citation>
    <scope>NUCLEOTIDE SEQUENCE</scope>
    <source>
        <strain evidence="4">NBRC 101628</strain>
    </source>
</reference>
<comment type="caution">
    <text evidence="4">The sequence shown here is derived from an EMBL/GenBank/DDBJ whole genome shotgun (WGS) entry which is preliminary data.</text>
</comment>
<sequence length="324" mass="35704">MNKANKEVRVGIVGVGAMGKNHVRVATSHPMTQCVGVFDPNEVAGREIARLHRCQYFSDYATMLDAVDAVIIASPTSTHFEMGMAALEKGVHCLIEKPIAVDVEEATKLYQTAREKELTLAVGHVERYNPVFPELMKILESETLLSVNVNRLSFNLSRANDVDVVLDLMIHDLDVVNQMLGGKVAVTGAAGNAFRGHTSDYVTALLRGQSGAIAQITASKISQTKHRMMTISCVDSFIRVDFLRKEIEITRHHVGKYISDKDNVRFKHEALVERVWVPNVEPLFAELSDFAESILENRVPKVCGYAGIEALSLAKGVQEKCLAS</sequence>
<protein>
    <submittedName>
        <fullName evidence="4">Oxidoreductase</fullName>
    </submittedName>
</protein>
<dbReference type="SUPFAM" id="SSF55347">
    <property type="entry name" value="Glyceraldehyde-3-phosphate dehydrogenase-like, C-terminal domain"/>
    <property type="match status" value="1"/>
</dbReference>
<feature type="domain" description="GFO/IDH/MocA-like oxidoreductase" evidence="3">
    <location>
        <begin position="158"/>
        <end position="231"/>
    </location>
</feature>
<evidence type="ECO:0000259" key="3">
    <source>
        <dbReference type="Pfam" id="PF22725"/>
    </source>
</evidence>
<dbReference type="InterPro" id="IPR055170">
    <property type="entry name" value="GFO_IDH_MocA-like_dom"/>
</dbReference>
<evidence type="ECO:0000313" key="4">
    <source>
        <dbReference type="EMBL" id="GLP96741.1"/>
    </source>
</evidence>
<dbReference type="Pfam" id="PF22725">
    <property type="entry name" value="GFO_IDH_MocA_C3"/>
    <property type="match status" value="1"/>
</dbReference>
<organism evidence="4 5">
    <name type="scientific">Paraferrimonas sedimenticola</name>
    <dbReference type="NCBI Taxonomy" id="375674"/>
    <lineage>
        <taxon>Bacteria</taxon>
        <taxon>Pseudomonadati</taxon>
        <taxon>Pseudomonadota</taxon>
        <taxon>Gammaproteobacteria</taxon>
        <taxon>Alteromonadales</taxon>
        <taxon>Ferrimonadaceae</taxon>
        <taxon>Paraferrimonas</taxon>
    </lineage>
</organism>
<dbReference type="GO" id="GO:0000166">
    <property type="term" value="F:nucleotide binding"/>
    <property type="evidence" value="ECO:0007669"/>
    <property type="project" value="InterPro"/>
</dbReference>
<accession>A0AA37RWL3</accession>
<dbReference type="Proteomes" id="UP001161422">
    <property type="component" value="Unassembled WGS sequence"/>
</dbReference>
<dbReference type="AlphaFoldDB" id="A0AA37RWL3"/>
<dbReference type="SUPFAM" id="SSF51735">
    <property type="entry name" value="NAD(P)-binding Rossmann-fold domains"/>
    <property type="match status" value="1"/>
</dbReference>
<reference evidence="4" key="2">
    <citation type="submission" date="2023-01" db="EMBL/GenBank/DDBJ databases">
        <title>Draft genome sequence of Paraferrimonas sedimenticola strain NBRC 101628.</title>
        <authorList>
            <person name="Sun Q."/>
            <person name="Mori K."/>
        </authorList>
    </citation>
    <scope>NUCLEOTIDE SEQUENCE</scope>
    <source>
        <strain evidence="4">NBRC 101628</strain>
    </source>
</reference>